<dbReference type="GO" id="GO:0016787">
    <property type="term" value="F:hydrolase activity"/>
    <property type="evidence" value="ECO:0007669"/>
    <property type="project" value="UniProtKB-KW"/>
</dbReference>
<evidence type="ECO:0000259" key="2">
    <source>
        <dbReference type="Pfam" id="PF04909"/>
    </source>
</evidence>
<dbReference type="Gene3D" id="3.20.20.140">
    <property type="entry name" value="Metal-dependent hydrolases"/>
    <property type="match status" value="1"/>
</dbReference>
<protein>
    <submittedName>
        <fullName evidence="3">Amidohydrolase</fullName>
    </submittedName>
</protein>
<dbReference type="InterPro" id="IPR032466">
    <property type="entry name" value="Metal_Hydrolase"/>
</dbReference>
<feature type="domain" description="Amidohydrolase-related" evidence="2">
    <location>
        <begin position="64"/>
        <end position="300"/>
    </location>
</feature>
<dbReference type="Proteomes" id="UP000380386">
    <property type="component" value="Unassembled WGS sequence"/>
</dbReference>
<dbReference type="Pfam" id="PF04909">
    <property type="entry name" value="Amidohydro_2"/>
    <property type="match status" value="1"/>
</dbReference>
<evidence type="ECO:0000313" key="4">
    <source>
        <dbReference type="Proteomes" id="UP000380386"/>
    </source>
</evidence>
<name>A0A5P0ZKB6_9LACO</name>
<dbReference type="AlphaFoldDB" id="A0A5P0ZKB6"/>
<dbReference type="PANTHER" id="PTHR21240">
    <property type="entry name" value="2-AMINO-3-CARBOXYLMUCONATE-6-SEMIALDEHYDE DECARBOXYLASE"/>
    <property type="match status" value="1"/>
</dbReference>
<sequence length="303" mass="34416">MTKIDAFAHILTPKFLAKMEAIDPTILNKFPFMKNKLLTDLDKHLKSIPEDVQQILSFVNLNPEDFTDPKTSAELCRAANEELLETVNGHKDEFPAGVAMVPMNNIDEAINIIDDQVANKDGLAGIQLFTRAMGKTIADPSYHRVFEKMVEIDKPIWLHPVFDQRKPDNNIAFSWEYELTQAMNDIVTSGLYQEFPNMKVIVHHAGAMVPFFSERIKYIMTKENYQDFQKFYVDTAILGNTKALELAFSFFKEDHVVLGTDSPFGIPPAGAIEVIIEAIEKMDITDKQRNKIYKDNITKLAGQ</sequence>
<dbReference type="GO" id="GO:0005737">
    <property type="term" value="C:cytoplasm"/>
    <property type="evidence" value="ECO:0007669"/>
    <property type="project" value="TreeGrafter"/>
</dbReference>
<organism evidence="3 4">
    <name type="scientific">Companilactobacillus mishanensis</name>
    <dbReference type="NCBI Taxonomy" id="2486008"/>
    <lineage>
        <taxon>Bacteria</taxon>
        <taxon>Bacillati</taxon>
        <taxon>Bacillota</taxon>
        <taxon>Bacilli</taxon>
        <taxon>Lactobacillales</taxon>
        <taxon>Lactobacillaceae</taxon>
        <taxon>Companilactobacillus</taxon>
    </lineage>
</organism>
<dbReference type="InterPro" id="IPR006680">
    <property type="entry name" value="Amidohydro-rel"/>
</dbReference>
<gene>
    <name evidence="3" type="ORF">FHL02_10420</name>
</gene>
<dbReference type="InterPro" id="IPR032465">
    <property type="entry name" value="ACMSD"/>
</dbReference>
<dbReference type="GO" id="GO:0016831">
    <property type="term" value="F:carboxy-lyase activity"/>
    <property type="evidence" value="ECO:0007669"/>
    <property type="project" value="InterPro"/>
</dbReference>
<dbReference type="RefSeq" id="WP_153383889.1">
    <property type="nucleotide sequence ID" value="NZ_VDFM01000017.1"/>
</dbReference>
<comment type="caution">
    <text evidence="3">The sequence shown here is derived from an EMBL/GenBank/DDBJ whole genome shotgun (WGS) entry which is preliminary data.</text>
</comment>
<keyword evidence="3" id="KW-0378">Hydrolase</keyword>
<evidence type="ECO:0000256" key="1">
    <source>
        <dbReference type="ARBA" id="ARBA00023239"/>
    </source>
</evidence>
<dbReference type="GO" id="GO:0019748">
    <property type="term" value="P:secondary metabolic process"/>
    <property type="evidence" value="ECO:0007669"/>
    <property type="project" value="TreeGrafter"/>
</dbReference>
<accession>A0A5P0ZKB6</accession>
<dbReference type="EMBL" id="VDFM01000017">
    <property type="protein sequence ID" value="MQS53435.1"/>
    <property type="molecule type" value="Genomic_DNA"/>
</dbReference>
<dbReference type="SUPFAM" id="SSF51556">
    <property type="entry name" value="Metallo-dependent hydrolases"/>
    <property type="match status" value="1"/>
</dbReference>
<proteinExistence type="predicted"/>
<dbReference type="PANTHER" id="PTHR21240:SF28">
    <property type="entry name" value="ISO-OROTATE DECARBOXYLASE (EUROFUNG)"/>
    <property type="match status" value="1"/>
</dbReference>
<keyword evidence="1" id="KW-0456">Lyase</keyword>
<dbReference type="OrthoDB" id="9777673at2"/>
<evidence type="ECO:0000313" key="3">
    <source>
        <dbReference type="EMBL" id="MQS53435.1"/>
    </source>
</evidence>
<reference evidence="3 4" key="1">
    <citation type="journal article" date="2019" name="Syst. Appl. Microbiol.">
        <title>Polyphasic characterization of two novel Lactobacillus spp. isolated from blown salami packages: Description of Lactobacillus halodurans sp. nov. and Lactobacillus salsicarnum sp. nov.</title>
        <authorList>
            <person name="Schuster J.A."/>
            <person name="Klingl A."/>
            <person name="Vogel R.F."/>
            <person name="Ehrmann M.A."/>
        </authorList>
    </citation>
    <scope>NUCLEOTIDE SEQUENCE [LARGE SCALE GENOMIC DNA]</scope>
    <source>
        <strain evidence="3 4">TMW 1.2118</strain>
    </source>
</reference>